<keyword evidence="2 16" id="KW-0813">Transport</keyword>
<feature type="binding site" evidence="15">
    <location>
        <position position="126"/>
    </location>
    <ligand>
        <name>Mg(2+)</name>
        <dbReference type="ChEBI" id="CHEBI:18420"/>
        <label>2</label>
    </ligand>
</feature>
<evidence type="ECO:0000256" key="4">
    <source>
        <dbReference type="ARBA" id="ARBA00022496"/>
    </source>
</evidence>
<dbReference type="Gene3D" id="2.30.30.90">
    <property type="match status" value="1"/>
</dbReference>
<feature type="binding site" evidence="14">
    <location>
        <begin position="112"/>
        <end position="119"/>
    </location>
    <ligand>
        <name>GTP</name>
        <dbReference type="ChEBI" id="CHEBI:37565"/>
        <label>1</label>
    </ligand>
</feature>
<comment type="subcellular location">
    <subcellularLocation>
        <location evidence="16">Cell inner membrane</location>
        <topology evidence="16">Multi-pass membrane protein</topology>
    </subcellularLocation>
    <subcellularLocation>
        <location evidence="1">Cell membrane</location>
        <topology evidence="1">Multi-pass membrane protein</topology>
    </subcellularLocation>
</comment>
<reference evidence="19" key="1">
    <citation type="submission" date="2022-05" db="EMBL/GenBank/DDBJ databases">
        <authorList>
            <person name="Sun X."/>
        </authorList>
    </citation>
    <scope>NUCLEOTIDE SEQUENCE</scope>
    <source>
        <strain evidence="19">Ai-910</strain>
    </source>
</reference>
<evidence type="ECO:0000256" key="8">
    <source>
        <dbReference type="ARBA" id="ARBA00023004"/>
    </source>
</evidence>
<feature type="binding site" evidence="15">
    <location>
        <position position="127"/>
    </location>
    <ligand>
        <name>Mg(2+)</name>
        <dbReference type="ChEBI" id="CHEBI:18420"/>
        <label>2</label>
    </ligand>
</feature>
<evidence type="ECO:0000256" key="6">
    <source>
        <dbReference type="ARBA" id="ARBA00022741"/>
    </source>
</evidence>
<dbReference type="SUPFAM" id="SSF52540">
    <property type="entry name" value="P-loop containing nucleoside triphosphate hydrolases"/>
    <property type="match status" value="1"/>
</dbReference>
<feature type="transmembrane region" description="Helical" evidence="16">
    <location>
        <begin position="804"/>
        <end position="824"/>
    </location>
</feature>
<evidence type="ECO:0000256" key="12">
    <source>
        <dbReference type="ARBA" id="ARBA00031200"/>
    </source>
</evidence>
<name>A0A9J6ZMR2_9BACT</name>
<evidence type="ECO:0000313" key="20">
    <source>
        <dbReference type="Proteomes" id="UP001056426"/>
    </source>
</evidence>
<keyword evidence="5 16" id="KW-0812">Transmembrane</keyword>
<feature type="domain" description="FeoB-type G" evidence="18">
    <location>
        <begin position="105"/>
        <end position="267"/>
    </location>
</feature>
<dbReference type="NCBIfam" id="TIGR00231">
    <property type="entry name" value="small_GTP"/>
    <property type="match status" value="1"/>
</dbReference>
<evidence type="ECO:0000256" key="3">
    <source>
        <dbReference type="ARBA" id="ARBA00022475"/>
    </source>
</evidence>
<dbReference type="InterPro" id="IPR011642">
    <property type="entry name" value="Gate_dom"/>
</dbReference>
<organism evidence="19 20">
    <name type="scientific">Xiashengella succiniciproducens</name>
    <dbReference type="NCBI Taxonomy" id="2949635"/>
    <lineage>
        <taxon>Bacteria</taxon>
        <taxon>Pseudomonadati</taxon>
        <taxon>Bacteroidota</taxon>
        <taxon>Bacteroidia</taxon>
        <taxon>Marinilabiliales</taxon>
        <taxon>Marinilabiliaceae</taxon>
        <taxon>Xiashengella</taxon>
    </lineage>
</organism>
<feature type="transmembrane region" description="Helical" evidence="16">
    <location>
        <begin position="775"/>
        <end position="795"/>
    </location>
</feature>
<dbReference type="InterPro" id="IPR041069">
    <property type="entry name" value="FeoB_Cyto"/>
</dbReference>
<dbReference type="Pfam" id="PF07670">
    <property type="entry name" value="Gate"/>
    <property type="match status" value="2"/>
</dbReference>
<keyword evidence="15" id="KW-0479">Metal-binding</keyword>
<dbReference type="InterPro" id="IPR008988">
    <property type="entry name" value="Transcriptional_repressor_C"/>
</dbReference>
<dbReference type="InterPro" id="IPR027417">
    <property type="entry name" value="P-loop_NTPase"/>
</dbReference>
<dbReference type="InterPro" id="IPR005225">
    <property type="entry name" value="Small_GTP-bd"/>
</dbReference>
<keyword evidence="3" id="KW-1003">Cell membrane</keyword>
<dbReference type="CDD" id="cd01879">
    <property type="entry name" value="FeoB"/>
    <property type="match status" value="1"/>
</dbReference>
<dbReference type="InterPro" id="IPR007167">
    <property type="entry name" value="Fe-transptr_FeoA-like"/>
</dbReference>
<evidence type="ECO:0000256" key="7">
    <source>
        <dbReference type="ARBA" id="ARBA00022989"/>
    </source>
</evidence>
<comment type="function">
    <text evidence="16">Probable transporter of a GTP-driven Fe(2+) uptake system.</text>
</comment>
<keyword evidence="7 16" id="KW-1133">Transmembrane helix</keyword>
<keyword evidence="17" id="KW-0175">Coiled coil</keyword>
<dbReference type="NCBIfam" id="TIGR00437">
    <property type="entry name" value="feoB"/>
    <property type="match status" value="1"/>
</dbReference>
<evidence type="ECO:0000256" key="17">
    <source>
        <dbReference type="SAM" id="Coils"/>
    </source>
</evidence>
<keyword evidence="4 16" id="KW-0410">Iron transport</keyword>
<dbReference type="AlphaFoldDB" id="A0A9J6ZMR2"/>
<keyword evidence="15" id="KW-0460">Magnesium</keyword>
<dbReference type="Pfam" id="PF07664">
    <property type="entry name" value="FeoB_C"/>
    <property type="match status" value="1"/>
</dbReference>
<proteinExistence type="inferred from homology"/>
<evidence type="ECO:0000256" key="10">
    <source>
        <dbReference type="ARBA" id="ARBA00023134"/>
    </source>
</evidence>
<keyword evidence="10 14" id="KW-0342">GTP-binding</keyword>
<dbReference type="PANTHER" id="PTHR43185">
    <property type="entry name" value="FERROUS IRON TRANSPORT PROTEIN B"/>
    <property type="match status" value="1"/>
</dbReference>
<reference evidence="19" key="2">
    <citation type="submission" date="2022-06" db="EMBL/GenBank/DDBJ databases">
        <title>Xiashengella guii gen. nov. sp. nov., a bacterium isolated form anaerobic digestion tank.</title>
        <authorList>
            <person name="Huang H."/>
        </authorList>
    </citation>
    <scope>NUCLEOTIDE SEQUENCE</scope>
    <source>
        <strain evidence="19">Ai-910</strain>
    </source>
</reference>
<dbReference type="InterPro" id="IPR003373">
    <property type="entry name" value="Fe2_transport_prot-B"/>
</dbReference>
<feature type="binding site" evidence="14">
    <location>
        <begin position="158"/>
        <end position="161"/>
    </location>
    <ligand>
        <name>GTP</name>
        <dbReference type="ChEBI" id="CHEBI:37565"/>
        <label>1</label>
    </ligand>
</feature>
<feature type="transmembrane region" description="Helical" evidence="16">
    <location>
        <begin position="444"/>
        <end position="473"/>
    </location>
</feature>
<gene>
    <name evidence="19" type="primary">feoB</name>
    <name evidence="19" type="ORF">M9189_08075</name>
</gene>
<dbReference type="KEGG" id="alkq:M9189_08075"/>
<evidence type="ECO:0000256" key="2">
    <source>
        <dbReference type="ARBA" id="ARBA00022448"/>
    </source>
</evidence>
<accession>A0A9J6ZMR2</accession>
<feature type="transmembrane region" description="Helical" evidence="16">
    <location>
        <begin position="559"/>
        <end position="579"/>
    </location>
</feature>
<dbReference type="SMART" id="SM00899">
    <property type="entry name" value="FeoA"/>
    <property type="match status" value="1"/>
</dbReference>
<feature type="binding site" evidence="14">
    <location>
        <begin position="218"/>
        <end position="221"/>
    </location>
    <ligand>
        <name>GTP</name>
        <dbReference type="ChEBI" id="CHEBI:37565"/>
        <label>1</label>
    </ligand>
</feature>
<dbReference type="GO" id="GO:0005886">
    <property type="term" value="C:plasma membrane"/>
    <property type="evidence" value="ECO:0007669"/>
    <property type="project" value="UniProtKB-SubCell"/>
</dbReference>
<dbReference type="InterPro" id="IPR030389">
    <property type="entry name" value="G_FEOB_dom"/>
</dbReference>
<dbReference type="Proteomes" id="UP001056426">
    <property type="component" value="Chromosome"/>
</dbReference>
<dbReference type="GO" id="GO:0015093">
    <property type="term" value="F:ferrous iron transmembrane transporter activity"/>
    <property type="evidence" value="ECO:0007669"/>
    <property type="project" value="UniProtKB-UniRule"/>
</dbReference>
<dbReference type="InterPro" id="IPR011640">
    <property type="entry name" value="Fe2_transport_prot_B_C"/>
</dbReference>
<dbReference type="InterPro" id="IPR038157">
    <property type="entry name" value="FeoA_core_dom"/>
</dbReference>
<dbReference type="InterPro" id="IPR050860">
    <property type="entry name" value="FeoB_GTPase"/>
</dbReference>
<keyword evidence="9" id="KW-0406">Ion transport</keyword>
<evidence type="ECO:0000256" key="1">
    <source>
        <dbReference type="ARBA" id="ARBA00004651"/>
    </source>
</evidence>
<feature type="transmembrane region" description="Helical" evidence="16">
    <location>
        <begin position="388"/>
        <end position="407"/>
    </location>
</feature>
<feature type="coiled-coil region" evidence="17">
    <location>
        <begin position="649"/>
        <end position="695"/>
    </location>
</feature>
<feature type="binding site" evidence="15">
    <location>
        <position position="123"/>
    </location>
    <ligand>
        <name>Mg(2+)</name>
        <dbReference type="ChEBI" id="CHEBI:18420"/>
        <label>2</label>
    </ligand>
</feature>
<evidence type="ECO:0000313" key="19">
    <source>
        <dbReference type="EMBL" id="URW78814.1"/>
    </source>
</evidence>
<feature type="binding site" evidence="14">
    <location>
        <begin position="137"/>
        <end position="141"/>
    </location>
    <ligand>
        <name>GTP</name>
        <dbReference type="ChEBI" id="CHEBI:37565"/>
        <label>1</label>
    </ligand>
</feature>
<dbReference type="Pfam" id="PF04023">
    <property type="entry name" value="FeoA"/>
    <property type="match status" value="1"/>
</dbReference>
<keyword evidence="6 14" id="KW-0547">Nucleotide-binding</keyword>
<evidence type="ECO:0000259" key="18">
    <source>
        <dbReference type="PROSITE" id="PS51711"/>
    </source>
</evidence>
<comment type="similarity">
    <text evidence="16">Belongs to the TRAFAC class TrmE-Era-EngA-EngB-Septin-like GTPase superfamily. FeoB GTPase (TC 9.A.8) family.</text>
</comment>
<keyword evidence="20" id="KW-1185">Reference proteome</keyword>
<dbReference type="GO" id="GO:0005525">
    <property type="term" value="F:GTP binding"/>
    <property type="evidence" value="ECO:0007669"/>
    <property type="project" value="UniProtKB-KW"/>
</dbReference>
<dbReference type="RefSeq" id="WP_250722225.1">
    <property type="nucleotide sequence ID" value="NZ_CP098400.1"/>
</dbReference>
<protein>
    <recommendedName>
        <fullName evidence="12 13">Ferrous iron transport protein B</fullName>
    </recommendedName>
</protein>
<keyword evidence="11 16" id="KW-0472">Membrane</keyword>
<dbReference type="PROSITE" id="PS51711">
    <property type="entry name" value="G_FEOB"/>
    <property type="match status" value="1"/>
</dbReference>
<feature type="transmembrane region" description="Helical" evidence="16">
    <location>
        <begin position="527"/>
        <end position="553"/>
    </location>
</feature>
<keyword evidence="8 16" id="KW-0408">Iron</keyword>
<dbReference type="Pfam" id="PF17910">
    <property type="entry name" value="FeoB_Cyto"/>
    <property type="match status" value="1"/>
</dbReference>
<feature type="transmembrane region" description="Helical" evidence="16">
    <location>
        <begin position="617"/>
        <end position="638"/>
    </location>
</feature>
<evidence type="ECO:0000256" key="16">
    <source>
        <dbReference type="RuleBase" id="RU362098"/>
    </source>
</evidence>
<dbReference type="SUPFAM" id="SSF50037">
    <property type="entry name" value="C-terminal domain of transcriptional repressors"/>
    <property type="match status" value="1"/>
</dbReference>
<evidence type="ECO:0000256" key="13">
    <source>
        <dbReference type="NCBIfam" id="TIGR00437"/>
    </source>
</evidence>
<evidence type="ECO:0000256" key="5">
    <source>
        <dbReference type="ARBA" id="ARBA00022692"/>
    </source>
</evidence>
<dbReference type="EMBL" id="CP098400">
    <property type="protein sequence ID" value="URW78814.1"/>
    <property type="molecule type" value="Genomic_DNA"/>
</dbReference>
<dbReference type="Gene3D" id="1.10.287.1770">
    <property type="match status" value="1"/>
</dbReference>
<evidence type="ECO:0000256" key="14">
    <source>
        <dbReference type="PIRSR" id="PIRSR603373-1"/>
    </source>
</evidence>
<dbReference type="PANTHER" id="PTHR43185:SF1">
    <property type="entry name" value="FE(2+) TRANSPORTER FEOB"/>
    <property type="match status" value="1"/>
</dbReference>
<evidence type="ECO:0000256" key="9">
    <source>
        <dbReference type="ARBA" id="ARBA00023065"/>
    </source>
</evidence>
<evidence type="ECO:0000256" key="11">
    <source>
        <dbReference type="ARBA" id="ARBA00023136"/>
    </source>
</evidence>
<feature type="transmembrane region" description="Helical" evidence="16">
    <location>
        <begin position="493"/>
        <end position="515"/>
    </location>
</feature>
<evidence type="ECO:0000256" key="15">
    <source>
        <dbReference type="PIRSR" id="PIRSR603373-2"/>
    </source>
</evidence>
<dbReference type="Gene3D" id="3.40.50.300">
    <property type="entry name" value="P-loop containing nucleotide triphosphate hydrolases"/>
    <property type="match status" value="1"/>
</dbReference>
<sequence>MTLAELQNGQEAVITKVKGHGAFRRRIIEMGFLRGKKVSVIKNAPLNDPIEYQILNYLVSLRRAEAALVEVVPVEEYEEINGRQFYGTEPNGNGPEKPVNNKGKTIEIALVGNPNCGKTSIFNFASGSNEKVGNYSGVTVDIKKSTFSYKGYRFNLYDLPGTYSLSAYSPEEIYVREHIRLQMPDIVINVVDATNMERNLYLTTQLMHLDVKVVMALNMFDEFQQRGDQLDYRHLSKMLGIPIIPTVGSKGKGLTALFDKVISVFEDRAHDYRSVRVNFGQFLEDSIGKVDDCIKQNNDLSVEIPPRYLAIKLLEHDKEYIKLLKKAGFTEILDLAEKERDRIEDETREDAETVFTDARYGFIAGALRETYKENPVIRRKVTDAIDSVLTHKLFGFPFFFLFMWVMFQTTFSLGAYPMTWIENGVALLSGYLDKVMVEGSFKDLLIDGVVGGVGGVIVFLPNILILFFFISFMEDTGYMARAAFIMDKVMHKIGLHGKSFIPLVMGFGCNVPAIMATRTIEDRNNRLLTILINPFMSCSARLPVYILFIAAFFPEYPGTLLFILYGTGILMAVLIAKLFKRFIFTRTDQPFVMELPPYRMPTMKAVVRNMWHKGQQYLRKMGGVIMIASIIIWFLGYYPRESSNSQAMATEIENINNHYESRVADASEEDHADILAVKYNEISKLEEKIHREQQEESYIGRLGHAIEPLIEPLGFDWKMGVSLLTGVAAKEVVVSTMAVLYQSPDHGEADNSLLINNIRNEKTADGQPVFTPLKALSFMMFILVYFPCIAVIAAIRKEAGAWKWALFTIFYTTALAWLVAFGVYQVGSLLGF</sequence>
<dbReference type="GO" id="GO:0046914">
    <property type="term" value="F:transition metal ion binding"/>
    <property type="evidence" value="ECO:0007669"/>
    <property type="project" value="InterPro"/>
</dbReference>
<feature type="coiled-coil region" evidence="17">
    <location>
        <begin position="326"/>
        <end position="353"/>
    </location>
</feature>
<dbReference type="Pfam" id="PF02421">
    <property type="entry name" value="FeoB_N"/>
    <property type="match status" value="1"/>
</dbReference>